<dbReference type="PANTHER" id="PTHR10000">
    <property type="entry name" value="PHOSPHOSERINE PHOSPHATASE"/>
    <property type="match status" value="1"/>
</dbReference>
<comment type="caution">
    <text evidence="1">The sequence shown here is derived from an EMBL/GenBank/DDBJ whole genome shotgun (WGS) entry which is preliminary data.</text>
</comment>
<accession>A0A0C2VBT1</accession>
<dbReference type="GO" id="GO:0005829">
    <property type="term" value="C:cytosol"/>
    <property type="evidence" value="ECO:0007669"/>
    <property type="project" value="TreeGrafter"/>
</dbReference>
<reference evidence="1 2" key="1">
    <citation type="submission" date="2015-01" db="EMBL/GenBank/DDBJ databases">
        <title>Jeotgalibacillus campisalis genome sequencing.</title>
        <authorList>
            <person name="Goh K.M."/>
            <person name="Chan K.-G."/>
            <person name="Yaakop A.S."/>
            <person name="Ee R."/>
            <person name="Gan H.M."/>
            <person name="Chan C.S."/>
        </authorList>
    </citation>
    <scope>NUCLEOTIDE SEQUENCE [LARGE SCALE GENOMIC DNA]</scope>
    <source>
        <strain evidence="1 2">SF-57</strain>
    </source>
</reference>
<dbReference type="PANTHER" id="PTHR10000:SF25">
    <property type="entry name" value="PHOSPHATASE YKRA-RELATED"/>
    <property type="match status" value="1"/>
</dbReference>
<sequence>MQKGRLFFSPNASGIMGEGLHRNEQFLYRGDRMSNKKMIFFDIDGTLLDHNKKLPASTKEAINALRDKGHHVAIATGRAPFMFEDLRRELSIDTFISYNGQYVEHNGKTIVSNPLHYDSLKELTEAAAVNNHPLVYMGRSEMKANVEQHDRITNSFNSLKIKSFPTHDPSYFHMEEIYQTLLFCEGNEEEAYDEKFERFDFIRWHPQSVDVIPAGGSKARGIEEVIKILSIKMENVYAFGDGLNDIEMLAAVGCGIAMGNGCSEAKEAADFTTTAVDEFGIAEGLKRAGLL</sequence>
<protein>
    <submittedName>
        <fullName evidence="1">Phosphatase</fullName>
    </submittedName>
</protein>
<gene>
    <name evidence="1" type="ORF">KR50_30820</name>
</gene>
<dbReference type="InterPro" id="IPR006379">
    <property type="entry name" value="HAD-SF_hydro_IIB"/>
</dbReference>
<dbReference type="SFLD" id="SFLDG01140">
    <property type="entry name" value="C2.B:_Phosphomannomutase_and_P"/>
    <property type="match status" value="1"/>
</dbReference>
<dbReference type="SUPFAM" id="SSF56784">
    <property type="entry name" value="HAD-like"/>
    <property type="match status" value="1"/>
</dbReference>
<dbReference type="Proteomes" id="UP000031972">
    <property type="component" value="Unassembled WGS sequence"/>
</dbReference>
<dbReference type="NCBIfam" id="TIGR00099">
    <property type="entry name" value="Cof-subfamily"/>
    <property type="match status" value="1"/>
</dbReference>
<dbReference type="PATRIC" id="fig|220754.4.peg.3095"/>
<proteinExistence type="predicted"/>
<dbReference type="NCBIfam" id="TIGR01484">
    <property type="entry name" value="HAD-SF-IIB"/>
    <property type="match status" value="1"/>
</dbReference>
<dbReference type="CDD" id="cd07517">
    <property type="entry name" value="HAD_HPP"/>
    <property type="match status" value="1"/>
</dbReference>
<evidence type="ECO:0000313" key="2">
    <source>
        <dbReference type="Proteomes" id="UP000031972"/>
    </source>
</evidence>
<organism evidence="1 2">
    <name type="scientific">Jeotgalibacillus campisalis</name>
    <dbReference type="NCBI Taxonomy" id="220754"/>
    <lineage>
        <taxon>Bacteria</taxon>
        <taxon>Bacillati</taxon>
        <taxon>Bacillota</taxon>
        <taxon>Bacilli</taxon>
        <taxon>Bacillales</taxon>
        <taxon>Caryophanaceae</taxon>
        <taxon>Jeotgalibacillus</taxon>
    </lineage>
</organism>
<dbReference type="InterPro" id="IPR000150">
    <property type="entry name" value="Cof"/>
</dbReference>
<dbReference type="Gene3D" id="3.40.50.1000">
    <property type="entry name" value="HAD superfamily/HAD-like"/>
    <property type="match status" value="1"/>
</dbReference>
<dbReference type="Pfam" id="PF08282">
    <property type="entry name" value="Hydrolase_3"/>
    <property type="match status" value="1"/>
</dbReference>
<dbReference type="Gene3D" id="3.30.1240.10">
    <property type="match status" value="1"/>
</dbReference>
<dbReference type="InterPro" id="IPR036412">
    <property type="entry name" value="HAD-like_sf"/>
</dbReference>
<evidence type="ECO:0000313" key="1">
    <source>
        <dbReference type="EMBL" id="KIL46407.1"/>
    </source>
</evidence>
<dbReference type="SFLD" id="SFLDG01144">
    <property type="entry name" value="C2.B.4:_PGP_Like"/>
    <property type="match status" value="1"/>
</dbReference>
<dbReference type="AlphaFoldDB" id="A0A0C2VBT1"/>
<dbReference type="SFLD" id="SFLDS00003">
    <property type="entry name" value="Haloacid_Dehalogenase"/>
    <property type="match status" value="1"/>
</dbReference>
<dbReference type="InterPro" id="IPR023214">
    <property type="entry name" value="HAD_sf"/>
</dbReference>
<dbReference type="PROSITE" id="PS01229">
    <property type="entry name" value="COF_2"/>
    <property type="match status" value="1"/>
</dbReference>
<dbReference type="GO" id="GO:0016791">
    <property type="term" value="F:phosphatase activity"/>
    <property type="evidence" value="ECO:0007669"/>
    <property type="project" value="TreeGrafter"/>
</dbReference>
<dbReference type="EMBL" id="JXRR01000017">
    <property type="protein sequence ID" value="KIL46407.1"/>
    <property type="molecule type" value="Genomic_DNA"/>
</dbReference>
<name>A0A0C2VBT1_9BACL</name>
<dbReference type="GO" id="GO:0000287">
    <property type="term" value="F:magnesium ion binding"/>
    <property type="evidence" value="ECO:0007669"/>
    <property type="project" value="TreeGrafter"/>
</dbReference>
<keyword evidence="2" id="KW-1185">Reference proteome</keyword>